<dbReference type="Proteomes" id="UP000595917">
    <property type="component" value="Chromosome"/>
</dbReference>
<name>A0A7T7XQ51_9SPIR</name>
<dbReference type="KEGG" id="bhc:JFL75_05650"/>
<accession>A0A7T7XQ51</accession>
<evidence type="ECO:0000313" key="4">
    <source>
        <dbReference type="Proteomes" id="UP000595917"/>
    </source>
</evidence>
<organism evidence="3 4">
    <name type="scientific">Breznakiella homolactica</name>
    <dbReference type="NCBI Taxonomy" id="2798577"/>
    <lineage>
        <taxon>Bacteria</taxon>
        <taxon>Pseudomonadati</taxon>
        <taxon>Spirochaetota</taxon>
        <taxon>Spirochaetia</taxon>
        <taxon>Spirochaetales</taxon>
        <taxon>Breznakiellaceae</taxon>
        <taxon>Breznakiella</taxon>
    </lineage>
</organism>
<protein>
    <submittedName>
        <fullName evidence="3">Uncharacterized protein</fullName>
    </submittedName>
</protein>
<evidence type="ECO:0000256" key="1">
    <source>
        <dbReference type="SAM" id="MobiDB-lite"/>
    </source>
</evidence>
<evidence type="ECO:0000256" key="2">
    <source>
        <dbReference type="SAM" id="Phobius"/>
    </source>
</evidence>
<reference evidence="3" key="1">
    <citation type="submission" date="2021-01" db="EMBL/GenBank/DDBJ databases">
        <title>Description of Breznakiella homolactica.</title>
        <authorList>
            <person name="Song Y."/>
            <person name="Brune A."/>
        </authorList>
    </citation>
    <scope>NUCLEOTIDE SEQUENCE</scope>
    <source>
        <strain evidence="3">RmG30</strain>
    </source>
</reference>
<proteinExistence type="predicted"/>
<dbReference type="Pfam" id="PF20377">
    <property type="entry name" value="DUF6672"/>
    <property type="match status" value="1"/>
</dbReference>
<feature type="transmembrane region" description="Helical" evidence="2">
    <location>
        <begin position="14"/>
        <end position="34"/>
    </location>
</feature>
<keyword evidence="4" id="KW-1185">Reference proteome</keyword>
<keyword evidence="2" id="KW-0812">Transmembrane</keyword>
<feature type="region of interest" description="Disordered" evidence="1">
    <location>
        <begin position="130"/>
        <end position="157"/>
    </location>
</feature>
<gene>
    <name evidence="3" type="ORF">JFL75_05650</name>
</gene>
<dbReference type="AlphaFoldDB" id="A0A7T7XQ51"/>
<evidence type="ECO:0000313" key="3">
    <source>
        <dbReference type="EMBL" id="QQO10404.1"/>
    </source>
</evidence>
<dbReference type="RefSeq" id="WP_215627708.1">
    <property type="nucleotide sequence ID" value="NZ_CP067089.2"/>
</dbReference>
<dbReference type="EMBL" id="CP067089">
    <property type="protein sequence ID" value="QQO10404.1"/>
    <property type="molecule type" value="Genomic_DNA"/>
</dbReference>
<keyword evidence="2" id="KW-0472">Membrane</keyword>
<keyword evidence="2" id="KW-1133">Transmembrane helix</keyword>
<sequence>MSIPSNSKSIRRTLIRGALVLLWIGLGVVTFIFARGHTLLVDNRNAEDGSYRAPDLIKVSVDGGKGLEFFRGDRDRFTVVGKKHTIRVEFSDGTPPFEGKFELPLENDMYMLSVPKMIRGIEPFVEIFHTAPEPRRDDTEEEDDFAFLREGGSPNSQ</sequence>
<dbReference type="InterPro" id="IPR046654">
    <property type="entry name" value="DUF6672"/>
</dbReference>